<evidence type="ECO:0000259" key="2">
    <source>
        <dbReference type="Pfam" id="PF07484"/>
    </source>
</evidence>
<organism evidence="3">
    <name type="scientific">viral metagenome</name>
    <dbReference type="NCBI Taxonomy" id="1070528"/>
    <lineage>
        <taxon>unclassified sequences</taxon>
        <taxon>metagenomes</taxon>
        <taxon>organismal metagenomes</taxon>
    </lineage>
</organism>
<name>A0A6C0KTL2_9ZZZZ</name>
<reference evidence="3" key="1">
    <citation type="journal article" date="2020" name="Nature">
        <title>Giant virus diversity and host interactions through global metagenomics.</title>
        <authorList>
            <person name="Schulz F."/>
            <person name="Roux S."/>
            <person name="Paez-Espino D."/>
            <person name="Jungbluth S."/>
            <person name="Walsh D.A."/>
            <person name="Denef V.J."/>
            <person name="McMahon K.D."/>
            <person name="Konstantinidis K.T."/>
            <person name="Eloe-Fadrosh E.A."/>
            <person name="Kyrpides N.C."/>
            <person name="Woyke T."/>
        </authorList>
    </citation>
    <scope>NUCLEOTIDE SEQUENCE</scope>
    <source>
        <strain evidence="3">GVMAG-S-3300013093-109</strain>
    </source>
</reference>
<accession>A0A6C0KTL2</accession>
<feature type="region of interest" description="Disordered" evidence="1">
    <location>
        <begin position="1"/>
        <end position="25"/>
    </location>
</feature>
<protein>
    <recommendedName>
        <fullName evidence="2">Phage tail collar domain-containing protein</fullName>
    </recommendedName>
</protein>
<feature type="region of interest" description="Disordered" evidence="1">
    <location>
        <begin position="109"/>
        <end position="128"/>
    </location>
</feature>
<dbReference type="AlphaFoldDB" id="A0A6C0KTL2"/>
<proteinExistence type="predicted"/>
<dbReference type="InterPro" id="IPR037053">
    <property type="entry name" value="Phage_tail_collar_dom_sf"/>
</dbReference>
<feature type="compositionally biased region" description="Polar residues" evidence="1">
    <location>
        <begin position="1"/>
        <end position="12"/>
    </location>
</feature>
<dbReference type="Gene3D" id="3.90.1340.10">
    <property type="entry name" value="Phage tail collar domain"/>
    <property type="match status" value="1"/>
</dbReference>
<dbReference type="Pfam" id="PF07484">
    <property type="entry name" value="Collar"/>
    <property type="match status" value="1"/>
</dbReference>
<evidence type="ECO:0000313" key="3">
    <source>
        <dbReference type="EMBL" id="QHU20603.1"/>
    </source>
</evidence>
<dbReference type="InterPro" id="IPR011083">
    <property type="entry name" value="Phage_tail_collar_dom"/>
</dbReference>
<sequence>MTSVLSRSSALTARTKPLTGDTKSSFVNDDHMGWMNCDGRSLDTTAYALLFKVIGYTFGGSGANFNLPNMKGRVMGSVNTVVDPNESTTFAPGQSVGEVRHKLTVPEMPAHNHNKATPSPGVDTTADGTTSVQADHTHGITDPGHSHSYFNQPNSVNPAVSLTTTDVADNVNVNQTTGTSTTGIVINPAGSHSHTISSNGGDQYHNNMQPTLFYGNTFIYCGIPTFGSYPYTTGSNPVLI</sequence>
<dbReference type="SUPFAM" id="SSF88874">
    <property type="entry name" value="Receptor-binding domain of short tail fibre protein gp12"/>
    <property type="match status" value="1"/>
</dbReference>
<feature type="domain" description="Phage tail collar" evidence="2">
    <location>
        <begin position="32"/>
        <end position="74"/>
    </location>
</feature>
<evidence type="ECO:0000256" key="1">
    <source>
        <dbReference type="SAM" id="MobiDB-lite"/>
    </source>
</evidence>
<dbReference type="EMBL" id="MN740969">
    <property type="protein sequence ID" value="QHU20603.1"/>
    <property type="molecule type" value="Genomic_DNA"/>
</dbReference>